<sequence>MAALGLGVLASGAFAQDVKTVAGDLPGEAEFEALAGLEGLADRDVVLLDLNMLPLAWPSVEQADGTYTTPQTCEFGMLDDVKSISVPTGSNHLLMDVTIGDAVHHPANGLSCEYSPINGGEAPQDWARMRLSGCYIVRDVSIPTARQLVLNPLPGSACGLYE</sequence>
<reference evidence="2" key="1">
    <citation type="journal article" date="2019" name="Int. J. Syst. Evol. Microbiol.">
        <title>The Global Catalogue of Microorganisms (GCM) 10K type strain sequencing project: providing services to taxonomists for standard genome sequencing and annotation.</title>
        <authorList>
            <consortium name="The Broad Institute Genomics Platform"/>
            <consortium name="The Broad Institute Genome Sequencing Center for Infectious Disease"/>
            <person name="Wu L."/>
            <person name="Ma J."/>
        </authorList>
    </citation>
    <scope>NUCLEOTIDE SEQUENCE [LARGE SCALE GENOMIC DNA]</scope>
    <source>
        <strain evidence="2">CGMCC 1.15928</strain>
    </source>
</reference>
<evidence type="ECO:0000313" key="1">
    <source>
        <dbReference type="EMBL" id="GGB65351.1"/>
    </source>
</evidence>
<gene>
    <name evidence="1" type="ORF">GCM10011503_12710</name>
</gene>
<proteinExistence type="predicted"/>
<accession>A0ABQ1JD41</accession>
<dbReference type="Proteomes" id="UP000628854">
    <property type="component" value="Unassembled WGS sequence"/>
</dbReference>
<protein>
    <submittedName>
        <fullName evidence="1">Uncharacterized protein</fullName>
    </submittedName>
</protein>
<name>A0ABQ1JD41_9PROT</name>
<comment type="caution">
    <text evidence="1">The sequence shown here is derived from an EMBL/GenBank/DDBJ whole genome shotgun (WGS) entry which is preliminary data.</text>
</comment>
<dbReference type="EMBL" id="BMKF01000001">
    <property type="protein sequence ID" value="GGB65351.1"/>
    <property type="molecule type" value="Genomic_DNA"/>
</dbReference>
<keyword evidence="2" id="KW-1185">Reference proteome</keyword>
<evidence type="ECO:0000313" key="2">
    <source>
        <dbReference type="Proteomes" id="UP000628854"/>
    </source>
</evidence>
<organism evidence="1 2">
    <name type="scientific">Henriciella pelagia</name>
    <dbReference type="NCBI Taxonomy" id="1977912"/>
    <lineage>
        <taxon>Bacteria</taxon>
        <taxon>Pseudomonadati</taxon>
        <taxon>Pseudomonadota</taxon>
        <taxon>Alphaproteobacteria</taxon>
        <taxon>Hyphomonadales</taxon>
        <taxon>Hyphomonadaceae</taxon>
        <taxon>Henriciella</taxon>
    </lineage>
</organism>